<gene>
    <name evidence="1" type="ORF">GCM10009864_72380</name>
</gene>
<dbReference type="SUPFAM" id="SSF55729">
    <property type="entry name" value="Acyl-CoA N-acyltransferases (Nat)"/>
    <property type="match status" value="1"/>
</dbReference>
<dbReference type="Gene3D" id="3.40.630.30">
    <property type="match status" value="1"/>
</dbReference>
<comment type="caution">
    <text evidence="1">The sequence shown here is derived from an EMBL/GenBank/DDBJ whole genome shotgun (WGS) entry which is preliminary data.</text>
</comment>
<proteinExistence type="predicted"/>
<organism evidence="1 2">
    <name type="scientific">Streptomyces lunalinharesii</name>
    <dbReference type="NCBI Taxonomy" id="333384"/>
    <lineage>
        <taxon>Bacteria</taxon>
        <taxon>Bacillati</taxon>
        <taxon>Actinomycetota</taxon>
        <taxon>Actinomycetes</taxon>
        <taxon>Kitasatosporales</taxon>
        <taxon>Streptomycetaceae</taxon>
        <taxon>Streptomyces</taxon>
    </lineage>
</organism>
<evidence type="ECO:0008006" key="3">
    <source>
        <dbReference type="Google" id="ProtNLM"/>
    </source>
</evidence>
<reference evidence="1 2" key="1">
    <citation type="journal article" date="2019" name="Int. J. Syst. Evol. Microbiol.">
        <title>The Global Catalogue of Microorganisms (GCM) 10K type strain sequencing project: providing services to taxonomists for standard genome sequencing and annotation.</title>
        <authorList>
            <consortium name="The Broad Institute Genomics Platform"/>
            <consortium name="The Broad Institute Genome Sequencing Center for Infectious Disease"/>
            <person name="Wu L."/>
            <person name="Ma J."/>
        </authorList>
    </citation>
    <scope>NUCLEOTIDE SEQUENCE [LARGE SCALE GENOMIC DNA]</scope>
    <source>
        <strain evidence="1 2">JCM 16374</strain>
    </source>
</reference>
<evidence type="ECO:0000313" key="2">
    <source>
        <dbReference type="Proteomes" id="UP001500994"/>
    </source>
</evidence>
<evidence type="ECO:0000313" key="1">
    <source>
        <dbReference type="EMBL" id="GAA2688050.1"/>
    </source>
</evidence>
<dbReference type="Proteomes" id="UP001500994">
    <property type="component" value="Unassembled WGS sequence"/>
</dbReference>
<dbReference type="InterPro" id="IPR016181">
    <property type="entry name" value="Acyl_CoA_acyltransferase"/>
</dbReference>
<accession>A0ABN3SWY0</accession>
<name>A0ABN3SWY0_9ACTN</name>
<keyword evidence="2" id="KW-1185">Reference proteome</keyword>
<protein>
    <recommendedName>
        <fullName evidence="3">N-acetyltransferase domain-containing protein</fullName>
    </recommendedName>
</protein>
<dbReference type="EMBL" id="BAAARK010000043">
    <property type="protein sequence ID" value="GAA2688050.1"/>
    <property type="molecule type" value="Genomic_DNA"/>
</dbReference>
<sequence>MSSAEHGWELLVEISEQDGLVIALVDPYEAETNAWEESDTPVDVARLAGSENLDEATLTHMGFVTRPKWVNWVAPLQSSEEEYLSALSGTERRNIRLGRRFIQEEKLRVDVRVGITEPLIDEFLVLYDAQVAGMPRGKNIAREWRARLLAASSEYACVGVYSGAAMVAGSLWWIRHEESLLQLRFSAASANARLSRVMRATYVKAFQFAREAGLTFASLGNDPSLFGHIVQPGLFNFKSRLGFTVIPSQVFGPNLAGEFADRFLRLRSLSDPSLVVTWGRHRGASPSWPAVTAGPGHDLILLSGTPDMELGSTYRTDGFRESRLLTVPE</sequence>